<dbReference type="InterPro" id="IPR036396">
    <property type="entry name" value="Cyt_P450_sf"/>
</dbReference>
<evidence type="ECO:0008006" key="10">
    <source>
        <dbReference type="Google" id="ProtNLM"/>
    </source>
</evidence>
<proteinExistence type="inferred from homology"/>
<keyword evidence="3 7" id="KW-0479">Metal-binding</keyword>
<keyword evidence="5 7" id="KW-0408">Iron</keyword>
<dbReference type="GO" id="GO:0005506">
    <property type="term" value="F:iron ion binding"/>
    <property type="evidence" value="ECO:0007669"/>
    <property type="project" value="InterPro"/>
</dbReference>
<feature type="binding site" description="axial binding residue" evidence="7">
    <location>
        <position position="411"/>
    </location>
    <ligand>
        <name>heme</name>
        <dbReference type="ChEBI" id="CHEBI:30413"/>
    </ligand>
    <ligandPart>
        <name>Fe</name>
        <dbReference type="ChEBI" id="CHEBI:18248"/>
    </ligandPart>
</feature>
<dbReference type="EMBL" id="CALLCH030000013">
    <property type="protein sequence ID" value="CAI4215822.1"/>
    <property type="molecule type" value="Genomic_DNA"/>
</dbReference>
<comment type="cofactor">
    <cofactor evidence="1 7">
        <name>heme</name>
        <dbReference type="ChEBI" id="CHEBI:30413"/>
    </cofactor>
</comment>
<dbReference type="GO" id="GO:0004497">
    <property type="term" value="F:monooxygenase activity"/>
    <property type="evidence" value="ECO:0007669"/>
    <property type="project" value="UniProtKB-KW"/>
</dbReference>
<evidence type="ECO:0000256" key="6">
    <source>
        <dbReference type="ARBA" id="ARBA00023033"/>
    </source>
</evidence>
<organism evidence="8 9">
    <name type="scientific">Parascedosporium putredinis</name>
    <dbReference type="NCBI Taxonomy" id="1442378"/>
    <lineage>
        <taxon>Eukaryota</taxon>
        <taxon>Fungi</taxon>
        <taxon>Dikarya</taxon>
        <taxon>Ascomycota</taxon>
        <taxon>Pezizomycotina</taxon>
        <taxon>Sordariomycetes</taxon>
        <taxon>Hypocreomycetidae</taxon>
        <taxon>Microascales</taxon>
        <taxon>Microascaceae</taxon>
        <taxon>Parascedosporium</taxon>
    </lineage>
</organism>
<dbReference type="Proteomes" id="UP000838763">
    <property type="component" value="Unassembled WGS sequence"/>
</dbReference>
<dbReference type="Gene3D" id="1.10.630.10">
    <property type="entry name" value="Cytochrome P450"/>
    <property type="match status" value="1"/>
</dbReference>
<dbReference type="AlphaFoldDB" id="A0A9P1H4G6"/>
<gene>
    <name evidence="8" type="ORF">PPNO1_LOCUS5498</name>
</gene>
<keyword evidence="7" id="KW-0349">Heme</keyword>
<reference evidence="8" key="1">
    <citation type="submission" date="2022-11" db="EMBL/GenBank/DDBJ databases">
        <authorList>
            <person name="Scott C."/>
            <person name="Bruce N."/>
        </authorList>
    </citation>
    <scope>NUCLEOTIDE SEQUENCE</scope>
</reference>
<evidence type="ECO:0000313" key="8">
    <source>
        <dbReference type="EMBL" id="CAI4215822.1"/>
    </source>
</evidence>
<keyword evidence="9" id="KW-1185">Reference proteome</keyword>
<evidence type="ECO:0000256" key="7">
    <source>
        <dbReference type="PIRSR" id="PIRSR602403-1"/>
    </source>
</evidence>
<sequence length="467" mass="53502">MLNELLPEDLLDTRAIIFIAVSATALLGLYRRWRASRELRLPFLKFEDGDDSRQRYVAESTKLLKLGYEKYLKHGQAFAMRNYIDELGPQVYLPLKYLDQFKTAHESKLSFPYFSELLFSQNEIGMAKVTEEASHVMRTDLIRNLPAIIAGVKDECSVIFDKMIPRTPDWTPVIPYPIFAFVMARLSARVIAGPELGRNEEWLGICISFTQKSMEAAHALRASEKRPQFNDGVQWLMEHYDAQNRKLTPAILAEHELFLAVASIHSSSAIALSILYDLLDDRRQDAKKEILDEIAAITNEYPSWTRPAVAKLLKLDSFMKESQRLHFMGHARVTRAARVPFTFGDGLHLPKGTMAQILHSGPQTDPEFYEDPETFDPWRFLRKRETIDPYKFQFASLSNVETTFGAGFHACPARNYAADTLKLVLVHLLTTYDIKYAKEEQRRPAETYHDNATLPNFATQLLFKSKA</sequence>
<accession>A0A9P1H4G6</accession>
<dbReference type="CDD" id="cd11041">
    <property type="entry name" value="CYP503A1-like"/>
    <property type="match status" value="1"/>
</dbReference>
<evidence type="ECO:0000256" key="2">
    <source>
        <dbReference type="ARBA" id="ARBA00010617"/>
    </source>
</evidence>
<evidence type="ECO:0000256" key="1">
    <source>
        <dbReference type="ARBA" id="ARBA00001971"/>
    </source>
</evidence>
<dbReference type="PRINTS" id="PR00465">
    <property type="entry name" value="EP450IV"/>
</dbReference>
<dbReference type="PANTHER" id="PTHR46206">
    <property type="entry name" value="CYTOCHROME P450"/>
    <property type="match status" value="1"/>
</dbReference>
<evidence type="ECO:0000313" key="9">
    <source>
        <dbReference type="Proteomes" id="UP000838763"/>
    </source>
</evidence>
<keyword evidence="6" id="KW-0503">Monooxygenase</keyword>
<dbReference type="GO" id="GO:0020037">
    <property type="term" value="F:heme binding"/>
    <property type="evidence" value="ECO:0007669"/>
    <property type="project" value="InterPro"/>
</dbReference>
<dbReference type="GO" id="GO:0016705">
    <property type="term" value="F:oxidoreductase activity, acting on paired donors, with incorporation or reduction of molecular oxygen"/>
    <property type="evidence" value="ECO:0007669"/>
    <property type="project" value="InterPro"/>
</dbReference>
<comment type="caution">
    <text evidence="8">The sequence shown here is derived from an EMBL/GenBank/DDBJ whole genome shotgun (WGS) entry which is preliminary data.</text>
</comment>
<dbReference type="InterPro" id="IPR002403">
    <property type="entry name" value="Cyt_P450_E_grp-IV"/>
</dbReference>
<comment type="similarity">
    <text evidence="2">Belongs to the cytochrome P450 family.</text>
</comment>
<protein>
    <recommendedName>
        <fullName evidence="10">Cytochrome P450</fullName>
    </recommendedName>
</protein>
<evidence type="ECO:0000256" key="5">
    <source>
        <dbReference type="ARBA" id="ARBA00023004"/>
    </source>
</evidence>
<dbReference type="Pfam" id="PF00067">
    <property type="entry name" value="p450"/>
    <property type="match status" value="1"/>
</dbReference>
<evidence type="ECO:0000256" key="4">
    <source>
        <dbReference type="ARBA" id="ARBA00023002"/>
    </source>
</evidence>
<name>A0A9P1H4G6_9PEZI</name>
<dbReference type="InterPro" id="IPR001128">
    <property type="entry name" value="Cyt_P450"/>
</dbReference>
<evidence type="ECO:0000256" key="3">
    <source>
        <dbReference type="ARBA" id="ARBA00022723"/>
    </source>
</evidence>
<dbReference type="OrthoDB" id="1844152at2759"/>
<dbReference type="SUPFAM" id="SSF48264">
    <property type="entry name" value="Cytochrome P450"/>
    <property type="match status" value="1"/>
</dbReference>
<keyword evidence="4" id="KW-0560">Oxidoreductase</keyword>